<gene>
    <name evidence="3" type="ORF">FCM35_KLT11240</name>
</gene>
<name>A0A833QKS7_9POAL</name>
<dbReference type="SUPFAM" id="SSF48371">
    <property type="entry name" value="ARM repeat"/>
    <property type="match status" value="1"/>
</dbReference>
<comment type="caution">
    <text evidence="3">The sequence shown here is derived from an EMBL/GenBank/DDBJ whole genome shotgun (WGS) entry which is preliminary data.</text>
</comment>
<dbReference type="InterPro" id="IPR052107">
    <property type="entry name" value="HEAT6"/>
</dbReference>
<protein>
    <submittedName>
        <fullName evidence="3">HEAT repeat-containing protein 6 isoform X2</fullName>
    </submittedName>
</protein>
<evidence type="ECO:0000313" key="3">
    <source>
        <dbReference type="EMBL" id="KAF3325083.1"/>
    </source>
</evidence>
<feature type="region of interest" description="Disordered" evidence="1">
    <location>
        <begin position="305"/>
        <end position="373"/>
    </location>
</feature>
<dbReference type="AlphaFoldDB" id="A0A833QKS7"/>
<reference evidence="3" key="1">
    <citation type="submission" date="2020-01" db="EMBL/GenBank/DDBJ databases">
        <title>Genome sequence of Kobresia littledalei, the first chromosome-level genome in the family Cyperaceae.</title>
        <authorList>
            <person name="Qu G."/>
        </authorList>
    </citation>
    <scope>NUCLEOTIDE SEQUENCE</scope>
    <source>
        <strain evidence="3">C.B.Clarke</strain>
        <tissue evidence="3">Leaf</tissue>
    </source>
</reference>
<accession>A0A833QKS7</accession>
<dbReference type="EMBL" id="SWLB01000021">
    <property type="protein sequence ID" value="KAF3325083.1"/>
    <property type="molecule type" value="Genomic_DNA"/>
</dbReference>
<feature type="compositionally biased region" description="Polar residues" evidence="1">
    <location>
        <begin position="317"/>
        <end position="326"/>
    </location>
</feature>
<dbReference type="InterPro" id="IPR025283">
    <property type="entry name" value="DUF4042"/>
</dbReference>
<dbReference type="OrthoDB" id="422637at2759"/>
<dbReference type="PANTHER" id="PTHR13366">
    <property type="entry name" value="MALARIA ANTIGEN-RELATED"/>
    <property type="match status" value="1"/>
</dbReference>
<evidence type="ECO:0000259" key="2">
    <source>
        <dbReference type="Pfam" id="PF13251"/>
    </source>
</evidence>
<keyword evidence="4" id="KW-1185">Reference proteome</keyword>
<feature type="domain" description="DUF4042" evidence="2">
    <location>
        <begin position="378"/>
        <end position="553"/>
    </location>
</feature>
<feature type="compositionally biased region" description="Low complexity" evidence="1">
    <location>
        <begin position="343"/>
        <end position="359"/>
    </location>
</feature>
<dbReference type="Proteomes" id="UP000623129">
    <property type="component" value="Unassembled WGS sequence"/>
</dbReference>
<dbReference type="InterPro" id="IPR016024">
    <property type="entry name" value="ARM-type_fold"/>
</dbReference>
<evidence type="ECO:0000313" key="4">
    <source>
        <dbReference type="Proteomes" id="UP000623129"/>
    </source>
</evidence>
<dbReference type="PANTHER" id="PTHR13366:SF0">
    <property type="entry name" value="HEAT REPEAT-CONTAINING PROTEIN 6"/>
    <property type="match status" value="1"/>
</dbReference>
<dbReference type="InterPro" id="IPR011989">
    <property type="entry name" value="ARM-like"/>
</dbReference>
<sequence length="1155" mass="127293">MSSASSGTRLWRTTFLTLRDETLASPEPPALLSLLRRLLLSAPSNSLLSAAALLPPHEVMSDVVFLTELGISVSQCEDSESALLFILHLIHSTMSKVCLDINTPSRSTLLNFLEASFACLNKNSSWKDSSIVGSSTVGTATDSLIIISAIVKAYERNASLSENLQLIGVLLSIISLLHVELLNINRSGDPGFVNLKHSGLWDMQTTAFFNLGKVLALIGSTLSADLWQSIIELLRKVMDFLASNNLLLEDNVMSRFLSAFLHCLHLVLSDPKGPLASHMAGFVPTLPLFFMYGVSAVNTTTTKSKESRSSSLAVKSGPTSKTTNTAYKPPHLRRKEAFRNNNSSDSESSSRYDFSSSDSDQSDTDGYAKGSDRYRSSKTRLNAIYCIQDLCRADAKSLTSFWPLLLPENDVLQPRKNQATLMTSLIFDPIVKVRVEAISAIVSMLEGQVLVLSQVAEYKESSKPGSFTTLSSSLGRILMQLHTGVLYLIQRETHTTLVASLYKLLVILISVTPYGRMPGELLPTVISSLCDRISRNDALKNEHYGLVVNVLSCLEMAFSKSPPSVDALKLLEGSLQGLVEVEGELSIFTMLFTCLEKDMHLSIKCEALQVLKAIYHNYPSTVHAAWERVSNVIDELLQMRNFDESASYRSKGDADKNALPTFERCVASVVKVMDECLRAASGFQGADDRLEFRLLDIQQVSDKTRTKRVSSAPCFELQQGLDTSDSQSDVDISFGVALWNEAIERHLPVALSHSSPPVKAAAVTCFAGMTSAVFFSLTREKQEFVISSSIGAATKEAIPPLRSAACRAIGIISSFSPMISNSSVLCDFIHAVELNTRSQLASVRITASWALANICDSIRLRAAEFPREDLPCEIVKPTILLVETALRLAKDGDKIKSNAVRALGYLSRFIRFDDPSRAHNELSFSGNGDTNWLERMVQTFLSCVTTGNVKVQWNVCHALSNLFMNDTLNLQSMSWAPTVFHILLLLIRDSTNYKIRIHSAVAIAVPASRIDYGSSFSDVVQGIVQVLESLSSDHLSNPSSYKYKDNLEKQIAFTALHLIALISCEEEQSLKDFLLKKANFLEDWLKPLCLSFKNDINQPSSSNDNSSEERDEGAPLYVANKNILLKALEALYGLYENSRHQIVANRFEKVVNSLH</sequence>
<evidence type="ECO:0000256" key="1">
    <source>
        <dbReference type="SAM" id="MobiDB-lite"/>
    </source>
</evidence>
<dbReference type="Gene3D" id="1.25.10.10">
    <property type="entry name" value="Leucine-rich Repeat Variant"/>
    <property type="match status" value="3"/>
</dbReference>
<dbReference type="Pfam" id="PF13251">
    <property type="entry name" value="DUF4042"/>
    <property type="match status" value="1"/>
</dbReference>
<organism evidence="3 4">
    <name type="scientific">Carex littledalei</name>
    <dbReference type="NCBI Taxonomy" id="544730"/>
    <lineage>
        <taxon>Eukaryota</taxon>
        <taxon>Viridiplantae</taxon>
        <taxon>Streptophyta</taxon>
        <taxon>Embryophyta</taxon>
        <taxon>Tracheophyta</taxon>
        <taxon>Spermatophyta</taxon>
        <taxon>Magnoliopsida</taxon>
        <taxon>Liliopsida</taxon>
        <taxon>Poales</taxon>
        <taxon>Cyperaceae</taxon>
        <taxon>Cyperoideae</taxon>
        <taxon>Cariceae</taxon>
        <taxon>Carex</taxon>
        <taxon>Carex subgen. Euthyceras</taxon>
    </lineage>
</organism>
<proteinExistence type="predicted"/>